<gene>
    <name evidence="1" type="ORF">ASIM_LOCUS12687</name>
</gene>
<protein>
    <submittedName>
        <fullName evidence="1 3">Uncharacterized protein</fullName>
    </submittedName>
</protein>
<accession>A0A0M3JXX3</accession>
<proteinExistence type="predicted"/>
<dbReference type="WBParaSite" id="ASIM_0001322101-mRNA-1">
    <property type="protein sequence ID" value="ASIM_0001322101-mRNA-1"/>
    <property type="gene ID" value="ASIM_0001322101"/>
</dbReference>
<reference evidence="1 2" key="2">
    <citation type="submission" date="2018-11" db="EMBL/GenBank/DDBJ databases">
        <authorList>
            <consortium name="Pathogen Informatics"/>
        </authorList>
    </citation>
    <scope>NUCLEOTIDE SEQUENCE [LARGE SCALE GENOMIC DNA]</scope>
</reference>
<sequence length="249" mass="27844">MNRVNAGTQTENQYAADMRYGYNNNSDQIIDEHSPCTAPSNVCTVGAQTTLPPINSIAFQSLPPVYEQNDFYCQTSPLDSTEFGTQMCAGDMRYLNEYIEEDFDENNNFEKDSDGICSRCSVPNTTRTTAVNTTTTSVNTITTRSCSTITNDTSLSLSAAATTSSNMLVDASIETSPLDFTAEEREFRHAETHVDEFDFDEFLRNIQTQTNDEDYQFCSTVVTSQLDALTQTANDFIDDFSMTDRWNTL</sequence>
<evidence type="ECO:0000313" key="1">
    <source>
        <dbReference type="EMBL" id="VDK47942.1"/>
    </source>
</evidence>
<reference evidence="3" key="1">
    <citation type="submission" date="2017-02" db="UniProtKB">
        <authorList>
            <consortium name="WormBaseParasite"/>
        </authorList>
    </citation>
    <scope>IDENTIFICATION</scope>
</reference>
<dbReference type="AlphaFoldDB" id="A0A0M3JXX3"/>
<dbReference type="Proteomes" id="UP000267096">
    <property type="component" value="Unassembled WGS sequence"/>
</dbReference>
<dbReference type="EMBL" id="UYRR01031231">
    <property type="protein sequence ID" value="VDK47942.1"/>
    <property type="molecule type" value="Genomic_DNA"/>
</dbReference>
<keyword evidence="2" id="KW-1185">Reference proteome</keyword>
<evidence type="ECO:0000313" key="3">
    <source>
        <dbReference type="WBParaSite" id="ASIM_0001322101-mRNA-1"/>
    </source>
</evidence>
<organism evidence="3">
    <name type="scientific">Anisakis simplex</name>
    <name type="common">Herring worm</name>
    <dbReference type="NCBI Taxonomy" id="6269"/>
    <lineage>
        <taxon>Eukaryota</taxon>
        <taxon>Metazoa</taxon>
        <taxon>Ecdysozoa</taxon>
        <taxon>Nematoda</taxon>
        <taxon>Chromadorea</taxon>
        <taxon>Rhabditida</taxon>
        <taxon>Spirurina</taxon>
        <taxon>Ascaridomorpha</taxon>
        <taxon>Ascaridoidea</taxon>
        <taxon>Anisakidae</taxon>
        <taxon>Anisakis</taxon>
        <taxon>Anisakis simplex complex</taxon>
    </lineage>
</organism>
<name>A0A0M3JXX3_ANISI</name>
<evidence type="ECO:0000313" key="2">
    <source>
        <dbReference type="Proteomes" id="UP000267096"/>
    </source>
</evidence>